<gene>
    <name evidence="2" type="ORF">DX914_18790</name>
</gene>
<proteinExistence type="predicted"/>
<organism evidence="2 3">
    <name type="scientific">Lysobacter silvisoli</name>
    <dbReference type="NCBI Taxonomy" id="2293254"/>
    <lineage>
        <taxon>Bacteria</taxon>
        <taxon>Pseudomonadati</taxon>
        <taxon>Pseudomonadota</taxon>
        <taxon>Gammaproteobacteria</taxon>
        <taxon>Lysobacterales</taxon>
        <taxon>Lysobacteraceae</taxon>
        <taxon>Lysobacter</taxon>
    </lineage>
</organism>
<accession>A0A371JXC7</accession>
<evidence type="ECO:0000256" key="1">
    <source>
        <dbReference type="SAM" id="MobiDB-lite"/>
    </source>
</evidence>
<reference evidence="2 3" key="1">
    <citation type="submission" date="2018-08" db="EMBL/GenBank/DDBJ databases">
        <title>Lysobacter sp. zong2l5, whole genome shotgun sequence.</title>
        <authorList>
            <person name="Zhang X."/>
            <person name="Feng G."/>
            <person name="Zhu H."/>
        </authorList>
    </citation>
    <scope>NUCLEOTIDE SEQUENCE [LARGE SCALE GENOMIC DNA]</scope>
    <source>
        <strain evidence="3">zong2l5</strain>
    </source>
</reference>
<dbReference type="EMBL" id="QTSU01000004">
    <property type="protein sequence ID" value="RDZ26310.1"/>
    <property type="molecule type" value="Genomic_DNA"/>
</dbReference>
<comment type="caution">
    <text evidence="2">The sequence shown here is derived from an EMBL/GenBank/DDBJ whole genome shotgun (WGS) entry which is preliminary data.</text>
</comment>
<evidence type="ECO:0000313" key="2">
    <source>
        <dbReference type="EMBL" id="RDZ26310.1"/>
    </source>
</evidence>
<feature type="region of interest" description="Disordered" evidence="1">
    <location>
        <begin position="8"/>
        <end position="34"/>
    </location>
</feature>
<protein>
    <submittedName>
        <fullName evidence="2">Uncharacterized protein</fullName>
    </submittedName>
</protein>
<dbReference type="Proteomes" id="UP000264492">
    <property type="component" value="Unassembled WGS sequence"/>
</dbReference>
<sequence>MYKVIVERPRRGGGYNAERQPPIDPEDQPQHESLKLRHRSRKWLNENLRPLERYLHAQAGRPWDRVYSELCARIDRRNTVQQHIHQHLEQFVVIRPVVFDNRLHYQLGWGVLRPLNDPWAPKLYVDPDSGLLLDNRAACEAKREFRRRRSQERAARPSPDVRNLDELRQLRRIDGIWYEIGLAPLPARVSGPAGKPSKTRPTMPYDVVIQGPAQWIGKPCGHPACTACQVYGRTGVYAHSKRQLNRHELQRHGLSNHDDRRLH</sequence>
<evidence type="ECO:0000313" key="3">
    <source>
        <dbReference type="Proteomes" id="UP000264492"/>
    </source>
</evidence>
<dbReference type="AlphaFoldDB" id="A0A371JXC7"/>
<keyword evidence="3" id="KW-1185">Reference proteome</keyword>
<name>A0A371JXC7_9GAMM</name>